<dbReference type="PRINTS" id="PR00033">
    <property type="entry name" value="HTHASNC"/>
</dbReference>
<dbReference type="PANTHER" id="PTHR30154">
    <property type="entry name" value="LEUCINE-RESPONSIVE REGULATORY PROTEIN"/>
    <property type="match status" value="1"/>
</dbReference>
<dbReference type="EMBL" id="CP036501">
    <property type="protein sequence ID" value="UZP74290.1"/>
    <property type="molecule type" value="Genomic_DNA"/>
</dbReference>
<keyword evidence="1" id="KW-0805">Transcription regulation</keyword>
<name>A0ABY6Q5V4_9GAMM</name>
<gene>
    <name evidence="5" type="ORF">E0F26_05810</name>
</gene>
<sequence length="152" mass="17440">MDSIDRKILRELQRDCSDSIAEIADRAGVSQTPCWRRIKKLEEAGYIKQRVAVLDQDLLNLGMTAYVMIKTSHHDDSWLARFSEGVSLIPEVIEIHRMAGDIDYLLKIVATDMSDYDRIYKRLITVAELFDVSASFSMERIKSSTELPLDRT</sequence>
<dbReference type="InterPro" id="IPR011991">
    <property type="entry name" value="ArsR-like_HTH"/>
</dbReference>
<keyword evidence="6" id="KW-1185">Reference proteome</keyword>
<dbReference type="InterPro" id="IPR019888">
    <property type="entry name" value="Tscrpt_reg_AsnC-like"/>
</dbReference>
<dbReference type="InterPro" id="IPR011008">
    <property type="entry name" value="Dimeric_a/b-barrel"/>
</dbReference>
<evidence type="ECO:0000256" key="2">
    <source>
        <dbReference type="ARBA" id="ARBA00023125"/>
    </source>
</evidence>
<dbReference type="PROSITE" id="PS50956">
    <property type="entry name" value="HTH_ASNC_2"/>
    <property type="match status" value="1"/>
</dbReference>
<dbReference type="InterPro" id="IPR000485">
    <property type="entry name" value="AsnC-type_HTH_dom"/>
</dbReference>
<dbReference type="SUPFAM" id="SSF46785">
    <property type="entry name" value="Winged helix' DNA-binding domain"/>
    <property type="match status" value="1"/>
</dbReference>
<dbReference type="Gene3D" id="1.10.10.10">
    <property type="entry name" value="Winged helix-like DNA-binding domain superfamily/Winged helix DNA-binding domain"/>
    <property type="match status" value="1"/>
</dbReference>
<dbReference type="InterPro" id="IPR036388">
    <property type="entry name" value="WH-like_DNA-bd_sf"/>
</dbReference>
<dbReference type="SMART" id="SM00344">
    <property type="entry name" value="HTH_ASNC"/>
    <property type="match status" value="1"/>
</dbReference>
<dbReference type="PANTHER" id="PTHR30154:SF17">
    <property type="entry name" value="DNA-BINDING TRANSCRIPTIONAL ACTIVATOR DECR"/>
    <property type="match status" value="1"/>
</dbReference>
<dbReference type="CDD" id="cd00090">
    <property type="entry name" value="HTH_ARSR"/>
    <property type="match status" value="1"/>
</dbReference>
<dbReference type="RefSeq" id="WP_279243103.1">
    <property type="nucleotide sequence ID" value="NZ_CP036501.1"/>
</dbReference>
<dbReference type="InterPro" id="IPR036390">
    <property type="entry name" value="WH_DNA-bd_sf"/>
</dbReference>
<accession>A0ABY6Q5V4</accession>
<evidence type="ECO:0000313" key="5">
    <source>
        <dbReference type="EMBL" id="UZP74290.1"/>
    </source>
</evidence>
<protein>
    <submittedName>
        <fullName evidence="5">Lrp/AsnC family transcriptional regulator</fullName>
    </submittedName>
</protein>
<keyword evidence="2" id="KW-0238">DNA-binding</keyword>
<reference evidence="5 6" key="1">
    <citation type="submission" date="2019-02" db="EMBL/GenBank/DDBJ databases">
        <title>Halieaceae_genomes.</title>
        <authorList>
            <person name="Li S.-H."/>
        </authorList>
    </citation>
    <scope>NUCLEOTIDE SEQUENCE [LARGE SCALE GENOMIC DNA]</scope>
    <source>
        <strain evidence="5 6">JH123</strain>
    </source>
</reference>
<feature type="domain" description="HTH asnC-type" evidence="4">
    <location>
        <begin position="1"/>
        <end position="62"/>
    </location>
</feature>
<dbReference type="Pfam" id="PF13412">
    <property type="entry name" value="HTH_24"/>
    <property type="match status" value="1"/>
</dbReference>
<dbReference type="Proteomes" id="UP001317963">
    <property type="component" value="Chromosome"/>
</dbReference>
<evidence type="ECO:0000256" key="1">
    <source>
        <dbReference type="ARBA" id="ARBA00023015"/>
    </source>
</evidence>
<proteinExistence type="predicted"/>
<organism evidence="5 6">
    <name type="scientific">Candidatus Paraluminiphilus aquimaris</name>
    <dbReference type="NCBI Taxonomy" id="2518994"/>
    <lineage>
        <taxon>Bacteria</taxon>
        <taxon>Pseudomonadati</taxon>
        <taxon>Pseudomonadota</taxon>
        <taxon>Gammaproteobacteria</taxon>
        <taxon>Cellvibrionales</taxon>
        <taxon>Halieaceae</taxon>
        <taxon>Candidatus Paraluminiphilus</taxon>
    </lineage>
</organism>
<dbReference type="Pfam" id="PF01037">
    <property type="entry name" value="AsnC_trans_reg"/>
    <property type="match status" value="1"/>
</dbReference>
<evidence type="ECO:0000259" key="4">
    <source>
        <dbReference type="PROSITE" id="PS50956"/>
    </source>
</evidence>
<dbReference type="Gene3D" id="3.30.70.920">
    <property type="match status" value="1"/>
</dbReference>
<evidence type="ECO:0000256" key="3">
    <source>
        <dbReference type="ARBA" id="ARBA00023163"/>
    </source>
</evidence>
<dbReference type="InterPro" id="IPR019887">
    <property type="entry name" value="Tscrpt_reg_AsnC/Lrp_C"/>
</dbReference>
<dbReference type="SUPFAM" id="SSF54909">
    <property type="entry name" value="Dimeric alpha+beta barrel"/>
    <property type="match status" value="1"/>
</dbReference>
<keyword evidence="3" id="KW-0804">Transcription</keyword>
<evidence type="ECO:0000313" key="6">
    <source>
        <dbReference type="Proteomes" id="UP001317963"/>
    </source>
</evidence>